<evidence type="ECO:0000313" key="3">
    <source>
        <dbReference type="Proteomes" id="UP000030004"/>
    </source>
</evidence>
<dbReference type="Gene3D" id="3.40.50.1820">
    <property type="entry name" value="alpha/beta hydrolase"/>
    <property type="match status" value="1"/>
</dbReference>
<dbReference type="PANTHER" id="PTHR11614">
    <property type="entry name" value="PHOSPHOLIPASE-RELATED"/>
    <property type="match status" value="1"/>
</dbReference>
<dbReference type="GO" id="GO:0016787">
    <property type="term" value="F:hydrolase activity"/>
    <property type="evidence" value="ECO:0007669"/>
    <property type="project" value="UniProtKB-KW"/>
</dbReference>
<dbReference type="Pfam" id="PF12146">
    <property type="entry name" value="Hydrolase_4"/>
    <property type="match status" value="1"/>
</dbReference>
<dbReference type="InterPro" id="IPR022742">
    <property type="entry name" value="Hydrolase_4"/>
</dbReference>
<dbReference type="eggNOG" id="COG2267">
    <property type="taxonomic scope" value="Bacteria"/>
</dbReference>
<proteinExistence type="predicted"/>
<dbReference type="InterPro" id="IPR029058">
    <property type="entry name" value="AB_hydrolase_fold"/>
</dbReference>
<evidence type="ECO:0000313" key="2">
    <source>
        <dbReference type="EMBL" id="KGM47929.1"/>
    </source>
</evidence>
<dbReference type="AlphaFoldDB" id="A0A0A0EBW7"/>
<feature type="domain" description="Serine aminopeptidase S33" evidence="1">
    <location>
        <begin position="44"/>
        <end position="296"/>
    </location>
</feature>
<dbReference type="InterPro" id="IPR051044">
    <property type="entry name" value="MAG_DAG_Lipase"/>
</dbReference>
<name>A0A0A0EBW7_9RHOB</name>
<dbReference type="Proteomes" id="UP000030004">
    <property type="component" value="Unassembled WGS sequence"/>
</dbReference>
<dbReference type="STRING" id="1461694.ATO9_15135"/>
<sequence>MMDQAPFFDDVAEGPSGGQAVWAKTSDDLRIRVGWWRPADTASEKGTVLIFPGRTEYIEKYGRDARVLTEAGYAVMAIDWRGQGIADRITDNALIGHIGLFPDYQYDVAAALDVATQVGLPQPWHVLGHSMGGCIALRSVMEGLPVNSAIFSAPMWGIRLAAPTRPAAWVLSWSGSRLGLGHLMSPGTKEAPYPLDAEFEGNKLTSDQDMYDYMRRQLNTHPDLSLGGPSLHWLGQALAETLHLARRPSPDMPCLTFLGTEEQIVDPSRVHSRMDAWPGGELVMLDGGRHEVLMETPQLRDELFARLLDFLATHAEPSPRAAKSA</sequence>
<protein>
    <submittedName>
        <fullName evidence="2">Hydrolase</fullName>
    </submittedName>
</protein>
<dbReference type="SUPFAM" id="SSF53474">
    <property type="entry name" value="alpha/beta-Hydrolases"/>
    <property type="match status" value="1"/>
</dbReference>
<reference evidence="2 3" key="1">
    <citation type="journal article" date="2015" name="Antonie Van Leeuwenhoek">
        <title>Pseudooceanicola atlanticus gen. nov. sp. nov., isolated from surface seawater of the Atlantic Ocean and reclassification of Oceanicola batsensis, Oceanicola marinus, Oceanicola nitratireducens, Oceanicola nanhaiensis, Oceanicola antarcticus and Oceanicola flagellatus, as Pseudooceanicola batsensis comb. nov., Pseudooceanicola marinus comb. nov., Pseudooceanicola nitratireducens comb. nov., Pseudooceanicola nanhaiensis comb. nov., Pseudooceanicola antarcticus comb. nov., and Pseudooceanicola flagellatus comb. nov.</title>
        <authorList>
            <person name="Lai Q."/>
            <person name="Li G."/>
            <person name="Liu X."/>
            <person name="Du Y."/>
            <person name="Sun F."/>
            <person name="Shao Z."/>
        </authorList>
    </citation>
    <scope>NUCLEOTIDE SEQUENCE [LARGE SCALE GENOMIC DNA]</scope>
    <source>
        <strain evidence="2 3">22II-s11g</strain>
    </source>
</reference>
<keyword evidence="2" id="KW-0378">Hydrolase</keyword>
<evidence type="ECO:0000259" key="1">
    <source>
        <dbReference type="Pfam" id="PF12146"/>
    </source>
</evidence>
<accession>A0A0A0EBW7</accession>
<keyword evidence="3" id="KW-1185">Reference proteome</keyword>
<gene>
    <name evidence="2" type="ORF">ATO9_15135</name>
</gene>
<dbReference type="EMBL" id="AQQX01000006">
    <property type="protein sequence ID" value="KGM47929.1"/>
    <property type="molecule type" value="Genomic_DNA"/>
</dbReference>
<comment type="caution">
    <text evidence="2">The sequence shown here is derived from an EMBL/GenBank/DDBJ whole genome shotgun (WGS) entry which is preliminary data.</text>
</comment>
<organism evidence="2 3">
    <name type="scientific">Pseudooceanicola atlanticus</name>
    <dbReference type="NCBI Taxonomy" id="1461694"/>
    <lineage>
        <taxon>Bacteria</taxon>
        <taxon>Pseudomonadati</taxon>
        <taxon>Pseudomonadota</taxon>
        <taxon>Alphaproteobacteria</taxon>
        <taxon>Rhodobacterales</taxon>
        <taxon>Paracoccaceae</taxon>
        <taxon>Pseudooceanicola</taxon>
    </lineage>
</organism>